<evidence type="ECO:0000313" key="1">
    <source>
        <dbReference type="EMBL" id="MCD5316906.1"/>
    </source>
</evidence>
<evidence type="ECO:0000313" key="2">
    <source>
        <dbReference type="Proteomes" id="UP001138997"/>
    </source>
</evidence>
<accession>A0A9X1NNC4</accession>
<dbReference type="InterPro" id="IPR013403">
    <property type="entry name" value="CRISPR-assoc_prot_Csb1/Cas7u"/>
</dbReference>
<dbReference type="Pfam" id="PF09617">
    <property type="entry name" value="Cas_GSU0053"/>
    <property type="match status" value="1"/>
</dbReference>
<reference evidence="1" key="1">
    <citation type="submission" date="2021-11" db="EMBL/GenBank/DDBJ databases">
        <title>Streptomyces corallinus and Kineosporia corallina sp. nov., two new coral-derived marine actinobacteria.</title>
        <authorList>
            <person name="Buangrab K."/>
            <person name="Sutthacheep M."/>
            <person name="Yeemin T."/>
            <person name="Harunari E."/>
            <person name="Igarashi Y."/>
            <person name="Sripreechasak P."/>
            <person name="Kanchanasin P."/>
            <person name="Tanasupawat S."/>
            <person name="Phongsopitanun W."/>
        </authorList>
    </citation>
    <scope>NUCLEOTIDE SEQUENCE</scope>
    <source>
        <strain evidence="1">JCM 31032</strain>
    </source>
</reference>
<dbReference type="AlphaFoldDB" id="A0A9X1NNC4"/>
<keyword evidence="2" id="KW-1185">Reference proteome</keyword>
<proteinExistence type="predicted"/>
<comment type="caution">
    <text evidence="1">The sequence shown here is derived from an EMBL/GenBank/DDBJ whole genome shotgun (WGS) entry which is preliminary data.</text>
</comment>
<dbReference type="RefSeq" id="WP_231449758.1">
    <property type="nucleotide sequence ID" value="NZ_JAJOMB010000036.1"/>
</dbReference>
<organism evidence="1 2">
    <name type="scientific">Kineosporia babensis</name>
    <dbReference type="NCBI Taxonomy" id="499548"/>
    <lineage>
        <taxon>Bacteria</taxon>
        <taxon>Bacillati</taxon>
        <taxon>Actinomycetota</taxon>
        <taxon>Actinomycetes</taxon>
        <taxon>Kineosporiales</taxon>
        <taxon>Kineosporiaceae</taxon>
        <taxon>Kineosporia</taxon>
    </lineage>
</organism>
<dbReference type="NCBIfam" id="TIGR02570">
    <property type="entry name" value="cas7_GSU0053"/>
    <property type="match status" value="1"/>
</dbReference>
<sequence>MKDTEDLYDELVEAASCRGPRALLRIRTTYQPAGGTGTKVYPPSFPDPVRTNPNRYLVEPRFHAGSERSAVVLDQIPAQANRCEDALLQGQRAGAFQIPLLELRHDGESESVLTSLEFPHRYADAYLRDSELDGVSFDRSPLGRSVIGSSRDDASALYKHDPGSLVYGAWNSHRKGRQAKFARTYASEILGWDPVPGVRAAGRMDPYNLTGAAKPGKNGGPWTYGPVPTKAKGEKLSEIGHGNIAPQDSHGGMTVSGAERIATISLAGLDRIGFGPVSAEAAVAARASLAAYALLADRLAFGRPSVWLRSGCELVTVTESIEWVLRGDEVEPFDLRLDQALELFQRSVAEAGKLGLPMSTETVQLTPAANLAKAIDFALLKATDGQD</sequence>
<name>A0A9X1NNC4_9ACTN</name>
<dbReference type="EMBL" id="JAJOMB010000036">
    <property type="protein sequence ID" value="MCD5316906.1"/>
    <property type="molecule type" value="Genomic_DNA"/>
</dbReference>
<gene>
    <name evidence="1" type="primary">cas7u</name>
    <name evidence="1" type="ORF">LR394_39020</name>
</gene>
<protein>
    <submittedName>
        <fullName evidence="1">Type I-U CRISPR-associated RAMP protein Csb1/Cas7u</fullName>
    </submittedName>
</protein>
<dbReference type="Proteomes" id="UP001138997">
    <property type="component" value="Unassembled WGS sequence"/>
</dbReference>